<dbReference type="InterPro" id="IPR013078">
    <property type="entry name" value="His_Pase_superF_clade-1"/>
</dbReference>
<dbReference type="SUPFAM" id="SSF53254">
    <property type="entry name" value="Phosphoglycerate mutase-like"/>
    <property type="match status" value="1"/>
</dbReference>
<accession>E6K2B8</accession>
<dbReference type="Pfam" id="PF00300">
    <property type="entry name" value="His_Phos_1"/>
    <property type="match status" value="1"/>
</dbReference>
<dbReference type="Gene3D" id="3.90.79.10">
    <property type="entry name" value="Nucleoside Triphosphate Pyrophosphohydrolase"/>
    <property type="match status" value="1"/>
</dbReference>
<dbReference type="HOGENOM" id="CLU_048989_1_0_11"/>
<protein>
    <submittedName>
        <fullName evidence="4">Hydrolase, NUDIX family</fullName>
    </submittedName>
</protein>
<sequence length="388" mass="42932">MDHFSDFSQILRTGYHQYAYMGKKAPVVLAGGAVVWRLDQGRVEVCLVHRPRYDDWSWPKGKLEAHESIVHCAVREVQEEIGLPIALGAFLGHTSYPLLNEGKKESKRRSTDKQTKHCFYWSARLLDPDSASARKAAIGPIRQPDPEEINQVLWLPLDHARHLLTQKADKAIADVFAQQISAGLLFSTTVLLTRHAKAEDRKNWIGQEADRPLTPVGASQAHALQKELAAYAPARLYSSPWLRCQQTMEPYSLSTGLSVTPLPSQTEDACAADPRRTWDGLQALLRDLSAQHESAAICMHRPVIGAMLDHLSDLCQDSATAREIPRKNPYLSPGQALVLALAPARLTAFEPQASPEGSLISSDDRDGSGDGDNSITIIDIYEVTPFVY</sequence>
<dbReference type="CDD" id="cd07067">
    <property type="entry name" value="HP_PGM_like"/>
    <property type="match status" value="1"/>
</dbReference>
<proteinExistence type="predicted"/>
<dbReference type="GO" id="GO:0004081">
    <property type="term" value="F:bis(5'-nucleosyl)-tetraphosphatase (asymmetrical) activity"/>
    <property type="evidence" value="ECO:0007669"/>
    <property type="project" value="TreeGrafter"/>
</dbReference>
<organism evidence="4 5">
    <name type="scientific">Parascardovia denticolens DSM 10105 = JCM 12538</name>
    <dbReference type="NCBI Taxonomy" id="864564"/>
    <lineage>
        <taxon>Bacteria</taxon>
        <taxon>Bacillati</taxon>
        <taxon>Actinomycetota</taxon>
        <taxon>Actinomycetes</taxon>
        <taxon>Bifidobacteriales</taxon>
        <taxon>Bifidobacteriaceae</taxon>
        <taxon>Parascardovia</taxon>
    </lineage>
</organism>
<dbReference type="InterPro" id="IPR020084">
    <property type="entry name" value="NUDIX_hydrolase_CS"/>
</dbReference>
<dbReference type="PANTHER" id="PTHR21340">
    <property type="entry name" value="DIADENOSINE 5,5-P1,P4-TETRAPHOSPHATE PYROPHOSPHOHYDROLASE MUTT"/>
    <property type="match status" value="1"/>
</dbReference>
<dbReference type="InterPro" id="IPR051325">
    <property type="entry name" value="Nudix_hydrolase_domain"/>
</dbReference>
<gene>
    <name evidence="4" type="ORF">HMPREF0620_1591</name>
</gene>
<evidence type="ECO:0000256" key="1">
    <source>
        <dbReference type="ARBA" id="ARBA00022801"/>
    </source>
</evidence>
<dbReference type="PANTHER" id="PTHR21340:SF0">
    <property type="entry name" value="BIS(5'-NUCLEOSYL)-TETRAPHOSPHATASE [ASYMMETRICAL]"/>
    <property type="match status" value="1"/>
</dbReference>
<dbReference type="GO" id="GO:0006754">
    <property type="term" value="P:ATP biosynthetic process"/>
    <property type="evidence" value="ECO:0007669"/>
    <property type="project" value="TreeGrafter"/>
</dbReference>
<dbReference type="GO" id="GO:0006167">
    <property type="term" value="P:AMP biosynthetic process"/>
    <property type="evidence" value="ECO:0007669"/>
    <property type="project" value="TreeGrafter"/>
</dbReference>
<dbReference type="RefSeq" id="WP_006290795.1">
    <property type="nucleotide sequence ID" value="NZ_AP012333.1"/>
</dbReference>
<evidence type="ECO:0000313" key="5">
    <source>
        <dbReference type="Proteomes" id="UP000004946"/>
    </source>
</evidence>
<dbReference type="InterPro" id="IPR015797">
    <property type="entry name" value="NUDIX_hydrolase-like_dom_sf"/>
</dbReference>
<keyword evidence="1 4" id="KW-0378">Hydrolase</keyword>
<dbReference type="AlphaFoldDB" id="E6K2B8"/>
<name>E6K2B8_PARDN</name>
<evidence type="ECO:0000313" key="4">
    <source>
        <dbReference type="EMBL" id="EFT82906.1"/>
    </source>
</evidence>
<dbReference type="InterPro" id="IPR000086">
    <property type="entry name" value="NUDIX_hydrolase_dom"/>
</dbReference>
<feature type="region of interest" description="Disordered" evidence="2">
    <location>
        <begin position="352"/>
        <end position="373"/>
    </location>
</feature>
<comment type="caution">
    <text evidence="4">The sequence shown here is derived from an EMBL/GenBank/DDBJ whole genome shotgun (WGS) entry which is preliminary data.</text>
</comment>
<keyword evidence="5" id="KW-1185">Reference proteome</keyword>
<dbReference type="Proteomes" id="UP000004946">
    <property type="component" value="Chromosome"/>
</dbReference>
<dbReference type="EMBL" id="AEON01000002">
    <property type="protein sequence ID" value="EFT82906.1"/>
    <property type="molecule type" value="Genomic_DNA"/>
</dbReference>
<dbReference type="SMART" id="SM00855">
    <property type="entry name" value="PGAM"/>
    <property type="match status" value="1"/>
</dbReference>
<dbReference type="PROSITE" id="PS00893">
    <property type="entry name" value="NUDIX_BOX"/>
    <property type="match status" value="1"/>
</dbReference>
<dbReference type="SUPFAM" id="SSF55811">
    <property type="entry name" value="Nudix"/>
    <property type="match status" value="1"/>
</dbReference>
<dbReference type="Pfam" id="PF00293">
    <property type="entry name" value="NUDIX"/>
    <property type="match status" value="1"/>
</dbReference>
<dbReference type="PROSITE" id="PS51462">
    <property type="entry name" value="NUDIX"/>
    <property type="match status" value="1"/>
</dbReference>
<dbReference type="CDD" id="cd03673">
    <property type="entry name" value="NUDIX_Ap6A_hydrolase"/>
    <property type="match status" value="1"/>
</dbReference>
<evidence type="ECO:0000259" key="3">
    <source>
        <dbReference type="PROSITE" id="PS51462"/>
    </source>
</evidence>
<dbReference type="eggNOG" id="COG0494">
    <property type="taxonomic scope" value="Bacteria"/>
</dbReference>
<reference evidence="4 5" key="1">
    <citation type="submission" date="2010-12" db="EMBL/GenBank/DDBJ databases">
        <authorList>
            <person name="Muzny D."/>
            <person name="Qin X."/>
            <person name="Buhay C."/>
            <person name="Dugan-Rocha S."/>
            <person name="Ding Y."/>
            <person name="Chen G."/>
            <person name="Hawes A."/>
            <person name="Holder M."/>
            <person name="Jhangiani S."/>
            <person name="Johnson A."/>
            <person name="Khan Z."/>
            <person name="Li Z."/>
            <person name="Liu W."/>
            <person name="Liu X."/>
            <person name="Perez L."/>
            <person name="Shen H."/>
            <person name="Wang Q."/>
            <person name="Watt J."/>
            <person name="Xi L."/>
            <person name="Xin Y."/>
            <person name="Zhou J."/>
            <person name="Deng J."/>
            <person name="Jiang H."/>
            <person name="Liu Y."/>
            <person name="Qu J."/>
            <person name="Song X.-Z."/>
            <person name="Zhang L."/>
            <person name="Villasana D."/>
            <person name="Johnson A."/>
            <person name="Liu J."/>
            <person name="Liyanage D."/>
            <person name="Lorensuhewa L."/>
            <person name="Robinson T."/>
            <person name="Song A."/>
            <person name="Song B.-B."/>
            <person name="Dinh H."/>
            <person name="Thornton R."/>
            <person name="Coyle M."/>
            <person name="Francisco L."/>
            <person name="Jackson L."/>
            <person name="Javaid M."/>
            <person name="Korchina V."/>
            <person name="Kovar C."/>
            <person name="Mata R."/>
            <person name="Mathew T."/>
            <person name="Ngo R."/>
            <person name="Nguyen L."/>
            <person name="Nguyen N."/>
            <person name="Okwuonu G."/>
            <person name="Ongeri F."/>
            <person name="Pham C."/>
            <person name="Simmons D."/>
            <person name="Wilczek-Boney K."/>
            <person name="Hale W."/>
            <person name="Jakkamsetti A."/>
            <person name="Pham P."/>
            <person name="Ruth R."/>
            <person name="San Lucas F."/>
            <person name="Warren J."/>
            <person name="Zhang J."/>
            <person name="Zhao Z."/>
            <person name="Zhou C."/>
            <person name="Zhu D."/>
            <person name="Lee S."/>
            <person name="Bess C."/>
            <person name="Blankenburg K."/>
            <person name="Forbes L."/>
            <person name="Fu Q."/>
            <person name="Gubbala S."/>
            <person name="Hirani K."/>
            <person name="Jayaseelan J.C."/>
            <person name="Lara F."/>
            <person name="Munidasa M."/>
            <person name="Palculict T."/>
            <person name="Patil S."/>
            <person name="Pu L.-L."/>
            <person name="Saada N."/>
            <person name="Tang L."/>
            <person name="Weissenberger G."/>
            <person name="Zhu Y."/>
            <person name="Hemphill L."/>
            <person name="Shang Y."/>
            <person name="Youmans B."/>
            <person name="Ayvaz T."/>
            <person name="Ross M."/>
            <person name="Santibanez J."/>
            <person name="Aqrawi P."/>
            <person name="Gross S."/>
            <person name="Joshi V."/>
            <person name="Fowler G."/>
            <person name="Nazareth L."/>
            <person name="Reid J."/>
            <person name="Worley K."/>
            <person name="Petrosino J."/>
            <person name="Highlander S."/>
            <person name="Gibbs R."/>
        </authorList>
    </citation>
    <scope>NUCLEOTIDE SEQUENCE [LARGE SCALE GENOMIC DNA]</scope>
    <source>
        <strain evidence="4 5">DSM 10105</strain>
    </source>
</reference>
<feature type="domain" description="Nudix hydrolase" evidence="3">
    <location>
        <begin position="26"/>
        <end position="178"/>
    </location>
</feature>
<dbReference type="Gene3D" id="3.40.50.1240">
    <property type="entry name" value="Phosphoglycerate mutase-like"/>
    <property type="match status" value="1"/>
</dbReference>
<dbReference type="InterPro" id="IPR029033">
    <property type="entry name" value="His_PPase_superfam"/>
</dbReference>
<evidence type="ECO:0000256" key="2">
    <source>
        <dbReference type="SAM" id="MobiDB-lite"/>
    </source>
</evidence>